<proteinExistence type="predicted"/>
<sequence>MSASQLLTIKKCVRVRGLTSSHTGAELSSTIARGAMASATPSTQERRSEARRTISLLDRTLAGPVASVWANQLHRANSGSLRRVSDHAGDQAARSNVRFTLTKTEDAMDSVLPCVAEELLRPMMQSKFGNPARLDFRYTSHQLQ</sequence>
<keyword evidence="2" id="KW-1185">Reference proteome</keyword>
<reference evidence="1 2" key="1">
    <citation type="submission" date="2023-05" db="EMBL/GenBank/DDBJ databases">
        <title>A 100% complete, gapless, phased diploid assembly of the Scenedesmus obliquus UTEX 3031 genome.</title>
        <authorList>
            <person name="Biondi T.C."/>
            <person name="Hanschen E.R."/>
            <person name="Kwon T."/>
            <person name="Eng W."/>
            <person name="Kruse C.P.S."/>
            <person name="Koehler S.I."/>
            <person name="Kunde Y."/>
            <person name="Gleasner C.D."/>
            <person name="You Mak K.T."/>
            <person name="Polle J."/>
            <person name="Hovde B.T."/>
            <person name="Starkenburg S.R."/>
        </authorList>
    </citation>
    <scope>NUCLEOTIDE SEQUENCE [LARGE SCALE GENOMIC DNA]</scope>
    <source>
        <strain evidence="1 2">DOE0152z</strain>
    </source>
</reference>
<dbReference type="Proteomes" id="UP001244341">
    <property type="component" value="Chromosome 3b"/>
</dbReference>
<evidence type="ECO:0000313" key="2">
    <source>
        <dbReference type="Proteomes" id="UP001244341"/>
    </source>
</evidence>
<protein>
    <submittedName>
        <fullName evidence="1">Uncharacterized protein</fullName>
    </submittedName>
</protein>
<organism evidence="1 2">
    <name type="scientific">Tetradesmus obliquus</name>
    <name type="common">Green alga</name>
    <name type="synonym">Acutodesmus obliquus</name>
    <dbReference type="NCBI Taxonomy" id="3088"/>
    <lineage>
        <taxon>Eukaryota</taxon>
        <taxon>Viridiplantae</taxon>
        <taxon>Chlorophyta</taxon>
        <taxon>core chlorophytes</taxon>
        <taxon>Chlorophyceae</taxon>
        <taxon>CS clade</taxon>
        <taxon>Sphaeropleales</taxon>
        <taxon>Scenedesmaceae</taxon>
        <taxon>Tetradesmus</taxon>
    </lineage>
</organism>
<name>A0ABY8TS74_TETOB</name>
<gene>
    <name evidence="1" type="ORF">OEZ85_012062</name>
</gene>
<dbReference type="EMBL" id="CP126210">
    <property type="protein sequence ID" value="WIA11981.1"/>
    <property type="molecule type" value="Genomic_DNA"/>
</dbReference>
<evidence type="ECO:0000313" key="1">
    <source>
        <dbReference type="EMBL" id="WIA11981.1"/>
    </source>
</evidence>
<accession>A0ABY8TS74</accession>